<dbReference type="SUPFAM" id="SSF57845">
    <property type="entry name" value="B-box zinc-binding domain"/>
    <property type="match status" value="1"/>
</dbReference>
<dbReference type="OrthoDB" id="6134495at2759"/>
<dbReference type="Proteomes" id="UP000596742">
    <property type="component" value="Unassembled WGS sequence"/>
</dbReference>
<protein>
    <recommendedName>
        <fullName evidence="2">B box-type domain-containing protein</fullName>
    </recommendedName>
</protein>
<evidence type="ECO:0000313" key="4">
    <source>
        <dbReference type="Proteomes" id="UP000596742"/>
    </source>
</evidence>
<keyword evidence="1" id="KW-0863">Zinc-finger</keyword>
<evidence type="ECO:0000313" key="3">
    <source>
        <dbReference type="EMBL" id="VDI70800.1"/>
    </source>
</evidence>
<name>A0A8B6GYL4_MYTGA</name>
<dbReference type="EMBL" id="UYJE01009181">
    <property type="protein sequence ID" value="VDI70800.1"/>
    <property type="molecule type" value="Genomic_DNA"/>
</dbReference>
<evidence type="ECO:0000259" key="2">
    <source>
        <dbReference type="PROSITE" id="PS50119"/>
    </source>
</evidence>
<sequence length="195" mass="22219">MSSKILCGPCGHVNTQKNVQTWCTNCEEGFCAECEQIHRSMKVTRDHVLISTDDCRKIKNVHVNLKCNTHGKKFDLYCKSHDVAICVACFPFLHKHCADVVISLDEAAQNAKRSTALYDLEYSIKVALENMKHLINNRHVAIKILKVKNKASGHQLVKCEQTLTNIWTNLKTKCYMSYPFSMKTANQNMEKLKSV</sequence>
<feature type="domain" description="B box-type" evidence="2">
    <location>
        <begin position="2"/>
        <end position="52"/>
    </location>
</feature>
<keyword evidence="1" id="KW-0479">Metal-binding</keyword>
<reference evidence="3" key="1">
    <citation type="submission" date="2018-11" db="EMBL/GenBank/DDBJ databases">
        <authorList>
            <person name="Alioto T."/>
            <person name="Alioto T."/>
        </authorList>
    </citation>
    <scope>NUCLEOTIDE SEQUENCE</scope>
</reference>
<organism evidence="3 4">
    <name type="scientific">Mytilus galloprovincialis</name>
    <name type="common">Mediterranean mussel</name>
    <dbReference type="NCBI Taxonomy" id="29158"/>
    <lineage>
        <taxon>Eukaryota</taxon>
        <taxon>Metazoa</taxon>
        <taxon>Spiralia</taxon>
        <taxon>Lophotrochozoa</taxon>
        <taxon>Mollusca</taxon>
        <taxon>Bivalvia</taxon>
        <taxon>Autobranchia</taxon>
        <taxon>Pteriomorphia</taxon>
        <taxon>Mytilida</taxon>
        <taxon>Mytiloidea</taxon>
        <taxon>Mytilidae</taxon>
        <taxon>Mytilinae</taxon>
        <taxon>Mytilus</taxon>
    </lineage>
</organism>
<dbReference type="CDD" id="cd19757">
    <property type="entry name" value="Bbox1"/>
    <property type="match status" value="1"/>
</dbReference>
<keyword evidence="1" id="KW-0862">Zinc</keyword>
<dbReference type="GO" id="GO:0008270">
    <property type="term" value="F:zinc ion binding"/>
    <property type="evidence" value="ECO:0007669"/>
    <property type="project" value="UniProtKB-KW"/>
</dbReference>
<dbReference type="PROSITE" id="PS50119">
    <property type="entry name" value="ZF_BBOX"/>
    <property type="match status" value="1"/>
</dbReference>
<evidence type="ECO:0000256" key="1">
    <source>
        <dbReference type="PROSITE-ProRule" id="PRU00024"/>
    </source>
</evidence>
<comment type="caution">
    <text evidence="3">The sequence shown here is derived from an EMBL/GenBank/DDBJ whole genome shotgun (WGS) entry which is preliminary data.</text>
</comment>
<dbReference type="Gene3D" id="3.30.160.60">
    <property type="entry name" value="Classic Zinc Finger"/>
    <property type="match status" value="1"/>
</dbReference>
<gene>
    <name evidence="3" type="ORF">MGAL_10B072583</name>
</gene>
<accession>A0A8B6GYL4</accession>
<dbReference type="AlphaFoldDB" id="A0A8B6GYL4"/>
<proteinExistence type="predicted"/>
<keyword evidence="4" id="KW-1185">Reference proteome</keyword>
<dbReference type="InterPro" id="IPR000315">
    <property type="entry name" value="Znf_B-box"/>
</dbReference>